<accession>A0AAW9DP54</accession>
<keyword evidence="2" id="KW-1185">Reference proteome</keyword>
<dbReference type="RefSeq" id="WP_319613063.1">
    <property type="nucleotide sequence ID" value="NZ_JAWXYB010000018.1"/>
</dbReference>
<dbReference type="EMBL" id="JAWXYB010000018">
    <property type="protein sequence ID" value="MDX5930097.1"/>
    <property type="molecule type" value="Genomic_DNA"/>
</dbReference>
<evidence type="ECO:0000313" key="1">
    <source>
        <dbReference type="EMBL" id="MDX5930097.1"/>
    </source>
</evidence>
<evidence type="ECO:0000313" key="2">
    <source>
        <dbReference type="Proteomes" id="UP001279553"/>
    </source>
</evidence>
<dbReference type="Pfam" id="PF13692">
    <property type="entry name" value="Glyco_trans_1_4"/>
    <property type="match status" value="1"/>
</dbReference>
<gene>
    <name evidence="1" type="ORF">SIL87_04870</name>
</gene>
<comment type="caution">
    <text evidence="1">The sequence shown here is derived from an EMBL/GenBank/DDBJ whole genome shotgun (WGS) entry which is preliminary data.</text>
</comment>
<protein>
    <submittedName>
        <fullName evidence="1">TIGR03087 family PEP-CTERM/XrtA system glycosyltransferase</fullName>
    </submittedName>
</protein>
<dbReference type="InterPro" id="IPR017521">
    <property type="entry name" value="Sugar_tfrase_PEP-CTERM_Stp1"/>
</dbReference>
<dbReference type="Gene3D" id="3.40.50.2000">
    <property type="entry name" value="Glycogen Phosphorylase B"/>
    <property type="match status" value="2"/>
</dbReference>
<sequence>MRDLMFLCHRIPYPPDKGDKIRAYHLIEHLRARFRVHLGCFIDDPADAVHLPALRARVASLGCFPLDPRRARLRALWRCRPGMPLLTGYFHDPALASWVDATVREQGVSQIVVFSAAMAQYADRISGMPKLLDFVDIDSEKFAAYGRTSAWPKRLVWAREGRTLLAYERAAVRRFDRSLFVSEAERGHFTRLAPESEALTMAIGNGVDLDYFSPDFAGASPLPVGRKIILFTGAMDYRPNIEAVRWFVDEVMPDLGAFDPLFVIVGSNPGPAVLGLAREGSVMVTGRVADTRPYLARADLVVAPLQIGRGVQNKVLEAMAMARPVLATSAAFTGIAAVAGRDLLVADGAACWIDQAVSVLAGRHGAMGMAARLAVEARHSWARALAPLDAVLGVPAPVGTMEEQVSA</sequence>
<dbReference type="PANTHER" id="PTHR12526">
    <property type="entry name" value="GLYCOSYLTRANSFERASE"/>
    <property type="match status" value="1"/>
</dbReference>
<dbReference type="Proteomes" id="UP001279553">
    <property type="component" value="Unassembled WGS sequence"/>
</dbReference>
<organism evidence="1 2">
    <name type="scientific">Acidiphilium acidophilum</name>
    <name type="common">Thiobacillus acidophilus</name>
    <dbReference type="NCBI Taxonomy" id="76588"/>
    <lineage>
        <taxon>Bacteria</taxon>
        <taxon>Pseudomonadati</taxon>
        <taxon>Pseudomonadota</taxon>
        <taxon>Alphaproteobacteria</taxon>
        <taxon>Acetobacterales</taxon>
        <taxon>Acidocellaceae</taxon>
        <taxon>Acidiphilium</taxon>
    </lineage>
</organism>
<dbReference type="PANTHER" id="PTHR12526:SF600">
    <property type="entry name" value="GLYCOSYL TRANSFERASE GROUP 1"/>
    <property type="match status" value="1"/>
</dbReference>
<dbReference type="SUPFAM" id="SSF53756">
    <property type="entry name" value="UDP-Glycosyltransferase/glycogen phosphorylase"/>
    <property type="match status" value="1"/>
</dbReference>
<name>A0AAW9DP54_ACIAO</name>
<dbReference type="GO" id="GO:0016757">
    <property type="term" value="F:glycosyltransferase activity"/>
    <property type="evidence" value="ECO:0007669"/>
    <property type="project" value="TreeGrafter"/>
</dbReference>
<dbReference type="AlphaFoldDB" id="A0AAW9DP54"/>
<dbReference type="CDD" id="cd03801">
    <property type="entry name" value="GT4_PimA-like"/>
    <property type="match status" value="1"/>
</dbReference>
<dbReference type="NCBIfam" id="TIGR03087">
    <property type="entry name" value="stp1"/>
    <property type="match status" value="1"/>
</dbReference>
<proteinExistence type="predicted"/>
<reference evidence="1 2" key="1">
    <citation type="submission" date="2023-11" db="EMBL/GenBank/DDBJ databases">
        <title>MicrobeMod: A computational toolkit for identifying prokaryotic methylation and restriction-modification with nanopore sequencing.</title>
        <authorList>
            <person name="Crits-Christoph A."/>
            <person name="Kang S.C."/>
            <person name="Lee H."/>
            <person name="Ostrov N."/>
        </authorList>
    </citation>
    <scope>NUCLEOTIDE SEQUENCE [LARGE SCALE GENOMIC DNA]</scope>
    <source>
        <strain evidence="1 2">DSMZ 700</strain>
    </source>
</reference>